<dbReference type="Gene3D" id="3.30.200.20">
    <property type="entry name" value="Phosphorylase Kinase, domain 1"/>
    <property type="match status" value="1"/>
</dbReference>
<dbReference type="Gene3D" id="1.10.510.10">
    <property type="entry name" value="Transferase(Phosphotransferase) domain 1"/>
    <property type="match status" value="1"/>
</dbReference>
<reference evidence="15 16" key="1">
    <citation type="journal article" date="2011" name="Science">
        <title>The ecoresponsive genome of Daphnia pulex.</title>
        <authorList>
            <person name="Colbourne J.K."/>
            <person name="Pfrender M.E."/>
            <person name="Gilbert D."/>
            <person name="Thomas W.K."/>
            <person name="Tucker A."/>
            <person name="Oakley T.H."/>
            <person name="Tokishita S."/>
            <person name="Aerts A."/>
            <person name="Arnold G.J."/>
            <person name="Basu M.K."/>
            <person name="Bauer D.J."/>
            <person name="Caceres C.E."/>
            <person name="Carmel L."/>
            <person name="Casola C."/>
            <person name="Choi J.H."/>
            <person name="Detter J.C."/>
            <person name="Dong Q."/>
            <person name="Dusheyko S."/>
            <person name="Eads B.D."/>
            <person name="Frohlich T."/>
            <person name="Geiler-Samerotte K.A."/>
            <person name="Gerlach D."/>
            <person name="Hatcher P."/>
            <person name="Jogdeo S."/>
            <person name="Krijgsveld J."/>
            <person name="Kriventseva E.V."/>
            <person name="Kultz D."/>
            <person name="Laforsch C."/>
            <person name="Lindquist E."/>
            <person name="Lopez J."/>
            <person name="Manak J.R."/>
            <person name="Muller J."/>
            <person name="Pangilinan J."/>
            <person name="Patwardhan R.P."/>
            <person name="Pitluck S."/>
            <person name="Pritham E.J."/>
            <person name="Rechtsteiner A."/>
            <person name="Rho M."/>
            <person name="Rogozin I.B."/>
            <person name="Sakarya O."/>
            <person name="Salamov A."/>
            <person name="Schaack S."/>
            <person name="Shapiro H."/>
            <person name="Shiga Y."/>
            <person name="Skalitzky C."/>
            <person name="Smith Z."/>
            <person name="Souvorov A."/>
            <person name="Sung W."/>
            <person name="Tang Z."/>
            <person name="Tsuchiya D."/>
            <person name="Tu H."/>
            <person name="Vos H."/>
            <person name="Wang M."/>
            <person name="Wolf Y.I."/>
            <person name="Yamagata H."/>
            <person name="Yamada T."/>
            <person name="Ye Y."/>
            <person name="Shaw J.R."/>
            <person name="Andrews J."/>
            <person name="Crease T.J."/>
            <person name="Tang H."/>
            <person name="Lucas S.M."/>
            <person name="Robertson H.M."/>
            <person name="Bork P."/>
            <person name="Koonin E.V."/>
            <person name="Zdobnov E.M."/>
            <person name="Grigoriev I.V."/>
            <person name="Lynch M."/>
            <person name="Boore J.L."/>
        </authorList>
    </citation>
    <scope>NUCLEOTIDE SEQUENCE [LARGE SCALE GENOMIC DNA]</scope>
</reference>
<dbReference type="InterPro" id="IPR002011">
    <property type="entry name" value="Tyr_kinase_rcpt_2_CS"/>
</dbReference>
<name>E9HVG1_DAPPU</name>
<dbReference type="InterPro" id="IPR001245">
    <property type="entry name" value="Ser-Thr/Tyr_kinase_cat_dom"/>
</dbReference>
<dbReference type="PROSITE" id="PS50011">
    <property type="entry name" value="PROTEIN_KINASE_DOM"/>
    <property type="match status" value="1"/>
</dbReference>
<organism evidence="15 16">
    <name type="scientific">Daphnia pulex</name>
    <name type="common">Water flea</name>
    <dbReference type="NCBI Taxonomy" id="6669"/>
    <lineage>
        <taxon>Eukaryota</taxon>
        <taxon>Metazoa</taxon>
        <taxon>Ecdysozoa</taxon>
        <taxon>Arthropoda</taxon>
        <taxon>Crustacea</taxon>
        <taxon>Branchiopoda</taxon>
        <taxon>Diplostraca</taxon>
        <taxon>Cladocera</taxon>
        <taxon>Anomopoda</taxon>
        <taxon>Daphniidae</taxon>
        <taxon>Daphnia</taxon>
    </lineage>
</organism>
<accession>E9HVG1</accession>
<dbReference type="AlphaFoldDB" id="E9HVG1"/>
<keyword evidence="12" id="KW-0829">Tyrosine-protein kinase</keyword>
<dbReference type="FunFam" id="3.30.200.20:FF:001546">
    <property type="entry name" value="Uncharacterized protein"/>
    <property type="match status" value="1"/>
</dbReference>
<evidence type="ECO:0000256" key="10">
    <source>
        <dbReference type="ARBA" id="ARBA00022989"/>
    </source>
</evidence>
<dbReference type="GO" id="GO:0042593">
    <property type="term" value="P:glucose homeostasis"/>
    <property type="evidence" value="ECO:0000318"/>
    <property type="project" value="GO_Central"/>
</dbReference>
<keyword evidence="7" id="KW-0547">Nucleotide-binding</keyword>
<dbReference type="PROSITE" id="PS00239">
    <property type="entry name" value="RECEPTOR_TYR_KIN_II"/>
    <property type="match status" value="1"/>
</dbReference>
<dbReference type="GO" id="GO:0005899">
    <property type="term" value="C:insulin receptor complex"/>
    <property type="evidence" value="ECO:0000318"/>
    <property type="project" value="GO_Central"/>
</dbReference>
<dbReference type="Proteomes" id="UP000000305">
    <property type="component" value="Unassembled WGS sequence"/>
</dbReference>
<keyword evidence="4" id="KW-0812">Transmembrane</keyword>
<dbReference type="InterPro" id="IPR011009">
    <property type="entry name" value="Kinase-like_dom_sf"/>
</dbReference>
<dbReference type="InParanoid" id="E9HVG1"/>
<dbReference type="GO" id="GO:0043560">
    <property type="term" value="F:insulin receptor substrate binding"/>
    <property type="evidence" value="ECO:0000318"/>
    <property type="project" value="GO_Central"/>
</dbReference>
<keyword evidence="11" id="KW-0472">Membrane</keyword>
<keyword evidence="6" id="KW-0677">Repeat</keyword>
<dbReference type="PROSITE" id="PS00109">
    <property type="entry name" value="PROTEIN_KINASE_TYR"/>
    <property type="match status" value="1"/>
</dbReference>
<evidence type="ECO:0000256" key="11">
    <source>
        <dbReference type="ARBA" id="ARBA00023136"/>
    </source>
</evidence>
<dbReference type="PANTHER" id="PTHR24416:SF525">
    <property type="entry name" value="INSULIN-LIKE RECEPTOR"/>
    <property type="match status" value="1"/>
</dbReference>
<dbReference type="GO" id="GO:0051897">
    <property type="term" value="P:positive regulation of phosphatidylinositol 3-kinase/protein kinase B signal transduction"/>
    <property type="evidence" value="ECO:0000318"/>
    <property type="project" value="GO_Central"/>
</dbReference>
<dbReference type="FunFam" id="1.10.510.10:FF:002255">
    <property type="match status" value="1"/>
</dbReference>
<keyword evidence="5" id="KW-0732">Signal</keyword>
<dbReference type="GO" id="GO:0005524">
    <property type="term" value="F:ATP binding"/>
    <property type="evidence" value="ECO:0007669"/>
    <property type="project" value="UniProtKB-KW"/>
</dbReference>
<dbReference type="SMART" id="SM00219">
    <property type="entry name" value="TyrKc"/>
    <property type="match status" value="1"/>
</dbReference>
<evidence type="ECO:0000256" key="4">
    <source>
        <dbReference type="ARBA" id="ARBA00022692"/>
    </source>
</evidence>
<evidence type="ECO:0000259" key="14">
    <source>
        <dbReference type="PROSITE" id="PS50011"/>
    </source>
</evidence>
<feature type="domain" description="Protein kinase" evidence="14">
    <location>
        <begin position="1"/>
        <end position="174"/>
    </location>
</feature>
<evidence type="ECO:0000256" key="9">
    <source>
        <dbReference type="ARBA" id="ARBA00022840"/>
    </source>
</evidence>
<dbReference type="InterPro" id="IPR008266">
    <property type="entry name" value="Tyr_kinase_AS"/>
</dbReference>
<evidence type="ECO:0000256" key="6">
    <source>
        <dbReference type="ARBA" id="ARBA00022737"/>
    </source>
</evidence>
<evidence type="ECO:0000256" key="8">
    <source>
        <dbReference type="ARBA" id="ARBA00022777"/>
    </source>
</evidence>
<dbReference type="eggNOG" id="KOG4258">
    <property type="taxonomic scope" value="Eukaryota"/>
</dbReference>
<evidence type="ECO:0000256" key="7">
    <source>
        <dbReference type="ARBA" id="ARBA00022741"/>
    </source>
</evidence>
<dbReference type="SUPFAM" id="SSF56112">
    <property type="entry name" value="Protein kinase-like (PK-like)"/>
    <property type="match status" value="1"/>
</dbReference>
<evidence type="ECO:0000313" key="16">
    <source>
        <dbReference type="Proteomes" id="UP000000305"/>
    </source>
</evidence>
<dbReference type="Pfam" id="PF07714">
    <property type="entry name" value="PK_Tyr_Ser-Thr"/>
    <property type="match status" value="1"/>
</dbReference>
<dbReference type="GO" id="GO:0043410">
    <property type="term" value="P:positive regulation of MAPK cascade"/>
    <property type="evidence" value="ECO:0000318"/>
    <property type="project" value="GO_Central"/>
</dbReference>
<dbReference type="GO" id="GO:0005009">
    <property type="term" value="F:insulin receptor activity"/>
    <property type="evidence" value="ECO:0000318"/>
    <property type="project" value="GO_Central"/>
</dbReference>
<keyword evidence="10" id="KW-1133">Transmembrane helix</keyword>
<sequence length="174" mass="19822">MVYEGLLYVTQFIYFNQPEVKCAIKTVNEKAIVKEQMEFLTEASVMKEFNANHVLKLLGVVSKAQPTLVIMELMANGDLKSYLYALTVLTAKKTSPKVNNRLPLKCILKMAIEIADGLMYLSEKKYVHRDLAARNCMVAGDMTVKIGDFGLTRDIYKTDYYRKGLLPVRWKAPE</sequence>
<keyword evidence="16" id="KW-1185">Reference proteome</keyword>
<dbReference type="InterPro" id="IPR050122">
    <property type="entry name" value="RTK"/>
</dbReference>
<dbReference type="STRING" id="6669.E9HVG1"/>
<protein>
    <recommendedName>
        <fullName evidence="2">receptor protein-tyrosine kinase</fullName>
        <ecNumber evidence="2">2.7.10.1</ecNumber>
    </recommendedName>
</protein>
<dbReference type="GO" id="GO:0030424">
    <property type="term" value="C:axon"/>
    <property type="evidence" value="ECO:0000318"/>
    <property type="project" value="GO_Central"/>
</dbReference>
<dbReference type="KEGG" id="dpx:DAPPUDRAFT_118333"/>
<dbReference type="InterPro" id="IPR020635">
    <property type="entry name" value="Tyr_kinase_cat_dom"/>
</dbReference>
<keyword evidence="3" id="KW-0808">Transferase</keyword>
<dbReference type="OrthoDB" id="73209at2759"/>
<dbReference type="EC" id="2.7.10.1" evidence="2"/>
<evidence type="ECO:0000256" key="12">
    <source>
        <dbReference type="ARBA" id="ARBA00023137"/>
    </source>
</evidence>
<evidence type="ECO:0000313" key="15">
    <source>
        <dbReference type="EMBL" id="EFX64259.1"/>
    </source>
</evidence>
<dbReference type="PANTHER" id="PTHR24416">
    <property type="entry name" value="TYROSINE-PROTEIN KINASE RECEPTOR"/>
    <property type="match status" value="1"/>
</dbReference>
<dbReference type="GO" id="GO:0005886">
    <property type="term" value="C:plasma membrane"/>
    <property type="evidence" value="ECO:0000318"/>
    <property type="project" value="GO_Central"/>
</dbReference>
<dbReference type="GO" id="GO:0008286">
    <property type="term" value="P:insulin receptor signaling pathway"/>
    <property type="evidence" value="ECO:0000318"/>
    <property type="project" value="GO_Central"/>
</dbReference>
<dbReference type="PhylomeDB" id="E9HVG1"/>
<dbReference type="OMA" id="SSHTEME"/>
<keyword evidence="9" id="KW-0067">ATP-binding</keyword>
<comment type="catalytic activity">
    <reaction evidence="13">
        <text>L-tyrosyl-[protein] + ATP = O-phospho-L-tyrosyl-[protein] + ADP + H(+)</text>
        <dbReference type="Rhea" id="RHEA:10596"/>
        <dbReference type="Rhea" id="RHEA-COMP:10136"/>
        <dbReference type="Rhea" id="RHEA-COMP:20101"/>
        <dbReference type="ChEBI" id="CHEBI:15378"/>
        <dbReference type="ChEBI" id="CHEBI:30616"/>
        <dbReference type="ChEBI" id="CHEBI:46858"/>
        <dbReference type="ChEBI" id="CHEBI:61978"/>
        <dbReference type="ChEBI" id="CHEBI:456216"/>
        <dbReference type="EC" id="2.7.10.1"/>
    </reaction>
</comment>
<evidence type="ECO:0000256" key="13">
    <source>
        <dbReference type="ARBA" id="ARBA00051243"/>
    </source>
</evidence>
<keyword evidence="8" id="KW-0418">Kinase</keyword>
<proteinExistence type="predicted"/>
<dbReference type="PRINTS" id="PR00109">
    <property type="entry name" value="TYRKINASE"/>
</dbReference>
<evidence type="ECO:0000256" key="5">
    <source>
        <dbReference type="ARBA" id="ARBA00022729"/>
    </source>
</evidence>
<dbReference type="HOGENOM" id="CLU_131714_0_0_1"/>
<comment type="subcellular location">
    <subcellularLocation>
        <location evidence="1">Membrane</location>
        <topology evidence="1">Single-pass type I membrane protein</topology>
    </subcellularLocation>
</comment>
<gene>
    <name evidence="15" type="ORF">DAPPUDRAFT_118333</name>
</gene>
<evidence type="ECO:0000256" key="3">
    <source>
        <dbReference type="ARBA" id="ARBA00022679"/>
    </source>
</evidence>
<dbReference type="EMBL" id="GL732853">
    <property type="protein sequence ID" value="EFX64259.1"/>
    <property type="molecule type" value="Genomic_DNA"/>
</dbReference>
<evidence type="ECO:0000256" key="2">
    <source>
        <dbReference type="ARBA" id="ARBA00011902"/>
    </source>
</evidence>
<dbReference type="InterPro" id="IPR000719">
    <property type="entry name" value="Prot_kinase_dom"/>
</dbReference>
<evidence type="ECO:0000256" key="1">
    <source>
        <dbReference type="ARBA" id="ARBA00004479"/>
    </source>
</evidence>